<dbReference type="Pfam" id="PF00892">
    <property type="entry name" value="EamA"/>
    <property type="match status" value="1"/>
</dbReference>
<feature type="transmembrane region" description="Helical" evidence="1">
    <location>
        <begin position="210"/>
        <end position="229"/>
    </location>
</feature>
<sequence length="288" mass="31743">MYFIVFAALCSVAVSIWLKHCKHQQVDVLQMLAWNYLLAMLLCYVWFKPDFSHVSVADTPWWVITLLGVALPSIFLMLGGALTRAGVIKTEIAQRLSVVLSLSAAYLFFQEQFTALKGVGIALGLLAMLCILLSRSGEKLAAFRSAKRSQAAMWSLFAVWVGYAVVDILLKYTSGLGLQFALTLNLSFIVAFIFMSAILIFRKTQWSMRALYSGLLLGLLNFSNIALYIKAHQWLKDSPSVVFAGMNILVVLLGVIAGMIIFKERLNKLSSAAIVFAAAAIFVLAKAL</sequence>
<dbReference type="InterPro" id="IPR000620">
    <property type="entry name" value="EamA_dom"/>
</dbReference>
<dbReference type="Proteomes" id="UP000014568">
    <property type="component" value="Unassembled WGS sequence"/>
</dbReference>
<keyword evidence="1" id="KW-0472">Membrane</keyword>
<protein>
    <recommendedName>
        <fullName evidence="2">EamA domain-containing protein</fullName>
    </recommendedName>
</protein>
<organism evidence="3 4">
    <name type="scientific">Acinetobacter rudis CIP 110305</name>
    <dbReference type="NCBI Taxonomy" id="421052"/>
    <lineage>
        <taxon>Bacteria</taxon>
        <taxon>Pseudomonadati</taxon>
        <taxon>Pseudomonadota</taxon>
        <taxon>Gammaproteobacteria</taxon>
        <taxon>Moraxellales</taxon>
        <taxon>Moraxellaceae</taxon>
        <taxon>Acinetobacter</taxon>
    </lineage>
</organism>
<name>S3MUE5_9GAMM</name>
<dbReference type="SUPFAM" id="SSF103481">
    <property type="entry name" value="Multidrug resistance efflux transporter EmrE"/>
    <property type="match status" value="2"/>
</dbReference>
<comment type="caution">
    <text evidence="3">The sequence shown here is derived from an EMBL/GenBank/DDBJ whole genome shotgun (WGS) entry which is preliminary data.</text>
</comment>
<feature type="transmembrane region" description="Helical" evidence="1">
    <location>
        <begin position="154"/>
        <end position="172"/>
    </location>
</feature>
<dbReference type="EMBL" id="ATGI01000032">
    <property type="protein sequence ID" value="EPF71375.1"/>
    <property type="molecule type" value="Genomic_DNA"/>
</dbReference>
<evidence type="ECO:0000313" key="3">
    <source>
        <dbReference type="EMBL" id="EPF71375.1"/>
    </source>
</evidence>
<dbReference type="PATRIC" id="fig|421052.3.peg.2349"/>
<evidence type="ECO:0000259" key="2">
    <source>
        <dbReference type="Pfam" id="PF00892"/>
    </source>
</evidence>
<dbReference type="STRING" id="632955.GCA_000829675_01249"/>
<evidence type="ECO:0000256" key="1">
    <source>
        <dbReference type="SAM" id="Phobius"/>
    </source>
</evidence>
<keyword evidence="4" id="KW-1185">Reference proteome</keyword>
<reference evidence="3 4" key="1">
    <citation type="submission" date="2013-06" db="EMBL/GenBank/DDBJ databases">
        <title>The Genome Sequence of Acinetobacter rudis CIP 110305.</title>
        <authorList>
            <consortium name="The Broad Institute Genome Sequencing Platform"/>
            <consortium name="The Broad Institute Genome Sequencing Center for Infectious Disease"/>
            <person name="Cerqueira G."/>
            <person name="Feldgarden M."/>
            <person name="Courvalin P."/>
            <person name="Perichon B."/>
            <person name="Grillot-Courvalin C."/>
            <person name="Clermont D."/>
            <person name="Rocha E."/>
            <person name="Yoon E.-J."/>
            <person name="Nemec A."/>
            <person name="Young S.K."/>
            <person name="Zeng Q."/>
            <person name="Gargeya S."/>
            <person name="Fitzgerald M."/>
            <person name="Abouelleil A."/>
            <person name="Alvarado L."/>
            <person name="Berlin A.M."/>
            <person name="Chapman S.B."/>
            <person name="Dewar J."/>
            <person name="Goldberg J."/>
            <person name="Griggs A."/>
            <person name="Gujja S."/>
            <person name="Hansen M."/>
            <person name="Howarth C."/>
            <person name="Imamovic A."/>
            <person name="Larimer J."/>
            <person name="McCowan C."/>
            <person name="Murphy C."/>
            <person name="Pearson M."/>
            <person name="Priest M."/>
            <person name="Roberts A."/>
            <person name="Saif S."/>
            <person name="Shea T."/>
            <person name="Sykes S."/>
            <person name="Wortman J."/>
            <person name="Nusbaum C."/>
            <person name="Birren B."/>
        </authorList>
    </citation>
    <scope>NUCLEOTIDE SEQUENCE [LARGE SCALE GENOMIC DNA]</scope>
    <source>
        <strain evidence="3 4">CIP 110305</strain>
    </source>
</reference>
<keyword evidence="1" id="KW-1133">Transmembrane helix</keyword>
<dbReference type="HOGENOM" id="CLU_062241_0_0_6"/>
<dbReference type="AlphaFoldDB" id="S3MUE5"/>
<gene>
    <name evidence="3" type="ORF">F945_02404</name>
</gene>
<feature type="transmembrane region" description="Helical" evidence="1">
    <location>
        <begin position="28"/>
        <end position="47"/>
    </location>
</feature>
<feature type="transmembrane region" description="Helical" evidence="1">
    <location>
        <begin position="59"/>
        <end position="80"/>
    </location>
</feature>
<dbReference type="eggNOG" id="COG0697">
    <property type="taxonomic scope" value="Bacteria"/>
</dbReference>
<feature type="domain" description="EamA" evidence="2">
    <location>
        <begin position="3"/>
        <end position="132"/>
    </location>
</feature>
<feature type="transmembrane region" description="Helical" evidence="1">
    <location>
        <begin position="241"/>
        <end position="262"/>
    </location>
</feature>
<proteinExistence type="predicted"/>
<feature type="transmembrane region" description="Helical" evidence="1">
    <location>
        <begin position="115"/>
        <end position="133"/>
    </location>
</feature>
<evidence type="ECO:0000313" key="4">
    <source>
        <dbReference type="Proteomes" id="UP000014568"/>
    </source>
</evidence>
<dbReference type="OrthoDB" id="1524053at2"/>
<keyword evidence="1" id="KW-0812">Transmembrane</keyword>
<accession>S3MUE5</accession>
<feature type="transmembrane region" description="Helical" evidence="1">
    <location>
        <begin position="178"/>
        <end position="201"/>
    </location>
</feature>
<dbReference type="RefSeq" id="WP_016656806.1">
    <property type="nucleotide sequence ID" value="NZ_KE340353.1"/>
</dbReference>
<feature type="transmembrane region" description="Helical" evidence="1">
    <location>
        <begin position="269"/>
        <end position="287"/>
    </location>
</feature>
<dbReference type="InterPro" id="IPR037185">
    <property type="entry name" value="EmrE-like"/>
</dbReference>
<dbReference type="GO" id="GO:0016020">
    <property type="term" value="C:membrane"/>
    <property type="evidence" value="ECO:0007669"/>
    <property type="project" value="InterPro"/>
</dbReference>